<organism evidence="2">
    <name type="scientific">marine sediment metagenome</name>
    <dbReference type="NCBI Taxonomy" id="412755"/>
    <lineage>
        <taxon>unclassified sequences</taxon>
        <taxon>metagenomes</taxon>
        <taxon>ecological metagenomes</taxon>
    </lineage>
</organism>
<keyword evidence="1" id="KW-0812">Transmembrane</keyword>
<comment type="caution">
    <text evidence="2">The sequence shown here is derived from an EMBL/GenBank/DDBJ whole genome shotgun (WGS) entry which is preliminary data.</text>
</comment>
<feature type="transmembrane region" description="Helical" evidence="1">
    <location>
        <begin position="6"/>
        <end position="26"/>
    </location>
</feature>
<accession>X1JK54</accession>
<reference evidence="2" key="1">
    <citation type="journal article" date="2014" name="Front. Microbiol.">
        <title>High frequency of phylogenetically diverse reductive dehalogenase-homologous genes in deep subseafloor sedimentary metagenomes.</title>
        <authorList>
            <person name="Kawai M."/>
            <person name="Futagami T."/>
            <person name="Toyoda A."/>
            <person name="Takaki Y."/>
            <person name="Nishi S."/>
            <person name="Hori S."/>
            <person name="Arai W."/>
            <person name="Tsubouchi T."/>
            <person name="Morono Y."/>
            <person name="Uchiyama I."/>
            <person name="Ito T."/>
            <person name="Fujiyama A."/>
            <person name="Inagaki F."/>
            <person name="Takami H."/>
        </authorList>
    </citation>
    <scope>NUCLEOTIDE SEQUENCE</scope>
    <source>
        <strain evidence="2">Expedition CK06-06</strain>
    </source>
</reference>
<sequence>MWKPGGALGIGVAVACAAVIGGTLFAQHVGRRAGDLEEIDITGLYRCEGANVRGTCVIRKVGETYTLRWAAGPNAR</sequence>
<keyword evidence="1" id="KW-0472">Membrane</keyword>
<evidence type="ECO:0000256" key="1">
    <source>
        <dbReference type="SAM" id="Phobius"/>
    </source>
</evidence>
<feature type="non-terminal residue" evidence="2">
    <location>
        <position position="76"/>
    </location>
</feature>
<dbReference type="EMBL" id="BARU01040532">
    <property type="protein sequence ID" value="GAH78664.1"/>
    <property type="molecule type" value="Genomic_DNA"/>
</dbReference>
<dbReference type="PROSITE" id="PS51257">
    <property type="entry name" value="PROKAR_LIPOPROTEIN"/>
    <property type="match status" value="1"/>
</dbReference>
<dbReference type="AlphaFoldDB" id="X1JK54"/>
<evidence type="ECO:0000313" key="2">
    <source>
        <dbReference type="EMBL" id="GAH78664.1"/>
    </source>
</evidence>
<proteinExistence type="predicted"/>
<gene>
    <name evidence="2" type="ORF">S03H2_62649</name>
</gene>
<protein>
    <submittedName>
        <fullName evidence="2">Uncharacterized protein</fullName>
    </submittedName>
</protein>
<keyword evidence="1" id="KW-1133">Transmembrane helix</keyword>
<name>X1JK54_9ZZZZ</name>